<dbReference type="InterPro" id="IPR036291">
    <property type="entry name" value="NAD(P)-bd_dom_sf"/>
</dbReference>
<proteinExistence type="inferred from homology"/>
<organism evidence="4 5">
    <name type="scientific">Lysinibacillus xylanilyticus</name>
    <dbReference type="NCBI Taxonomy" id="582475"/>
    <lineage>
        <taxon>Bacteria</taxon>
        <taxon>Bacillati</taxon>
        <taxon>Bacillota</taxon>
        <taxon>Bacilli</taxon>
        <taxon>Bacillales</taxon>
        <taxon>Bacillaceae</taxon>
        <taxon>Lysinibacillus</taxon>
    </lineage>
</organism>
<evidence type="ECO:0000313" key="5">
    <source>
        <dbReference type="Proteomes" id="UP000232101"/>
    </source>
</evidence>
<reference evidence="4 5" key="1">
    <citation type="submission" date="2017-11" db="EMBL/GenBank/DDBJ databases">
        <title>Bacterial isolate from king chilli rhizosphere.</title>
        <authorList>
            <person name="Takhelmayum P."/>
            <person name="Sarangthem I."/>
        </authorList>
    </citation>
    <scope>NUCLEOTIDE SEQUENCE [LARGE SCALE GENOMIC DNA]</scope>
    <source>
        <strain evidence="5">t26</strain>
    </source>
</reference>
<gene>
    <name evidence="4" type="ORF">CWD94_24905</name>
</gene>
<dbReference type="Gene3D" id="3.40.50.720">
    <property type="entry name" value="NAD(P)-binding Rossmann-like Domain"/>
    <property type="match status" value="1"/>
</dbReference>
<dbReference type="Proteomes" id="UP000232101">
    <property type="component" value="Unassembled WGS sequence"/>
</dbReference>
<dbReference type="Pfam" id="PF00106">
    <property type="entry name" value="adh_short"/>
    <property type="match status" value="1"/>
</dbReference>
<name>A0A2M9PYZ1_9BACI</name>
<sequence length="271" mass="30273">MNMRKVAIVTGGVSGIGRAICEELVGRNVFVIIADINKHDGRLLETELNKDASNAQFIELNVTDYKSVEHVITNVYEEFQRLDYLFNNAGIAMYGEIYDMSMDEWKNIVDLNLWGVIYGTQVGYQIMKEQGFGHIINTSSAAGLGPSPISTAYSTTKHAVVGLTTSLHYEAEEFGIKVSTLCPTFVDTPIFDKATAINIDKSLMSKQLKKQKMMSPQQLAKITIAGVHKNKPIICPMPMRKTMDVIFTIFPSLHRALMRMVCKVSRKARLT</sequence>
<evidence type="ECO:0000256" key="2">
    <source>
        <dbReference type="ARBA" id="ARBA00023002"/>
    </source>
</evidence>
<dbReference type="AlphaFoldDB" id="A0A2M9PYZ1"/>
<dbReference type="GO" id="GO:0008206">
    <property type="term" value="P:bile acid metabolic process"/>
    <property type="evidence" value="ECO:0007669"/>
    <property type="project" value="UniProtKB-ARBA"/>
</dbReference>
<dbReference type="CDD" id="cd05233">
    <property type="entry name" value="SDR_c"/>
    <property type="match status" value="1"/>
</dbReference>
<dbReference type="EMBL" id="PHQY01000684">
    <property type="protein sequence ID" value="PJO41041.1"/>
    <property type="molecule type" value="Genomic_DNA"/>
</dbReference>
<comment type="similarity">
    <text evidence="1 3">Belongs to the short-chain dehydrogenases/reductases (SDR) family.</text>
</comment>
<comment type="caution">
    <text evidence="4">The sequence shown here is derived from an EMBL/GenBank/DDBJ whole genome shotgun (WGS) entry which is preliminary data.</text>
</comment>
<dbReference type="PANTHER" id="PTHR44229">
    <property type="entry name" value="15-HYDROXYPROSTAGLANDIN DEHYDROGENASE [NAD(+)]"/>
    <property type="match status" value="1"/>
</dbReference>
<evidence type="ECO:0000256" key="3">
    <source>
        <dbReference type="RuleBase" id="RU000363"/>
    </source>
</evidence>
<dbReference type="PRINTS" id="PR00081">
    <property type="entry name" value="GDHRDH"/>
</dbReference>
<protein>
    <submittedName>
        <fullName evidence="4">Oxidoreductase</fullName>
    </submittedName>
</protein>
<dbReference type="RefSeq" id="WP_100545447.1">
    <property type="nucleotide sequence ID" value="NZ_PHQY01000684.1"/>
</dbReference>
<dbReference type="GO" id="GO:0005737">
    <property type="term" value="C:cytoplasm"/>
    <property type="evidence" value="ECO:0007669"/>
    <property type="project" value="TreeGrafter"/>
</dbReference>
<dbReference type="FunFam" id="3.40.50.720:FF:000084">
    <property type="entry name" value="Short-chain dehydrogenase reductase"/>
    <property type="match status" value="1"/>
</dbReference>
<keyword evidence="2" id="KW-0560">Oxidoreductase</keyword>
<dbReference type="PROSITE" id="PS00061">
    <property type="entry name" value="ADH_SHORT"/>
    <property type="match status" value="1"/>
</dbReference>
<dbReference type="SUPFAM" id="SSF51735">
    <property type="entry name" value="NAD(P)-binding Rossmann-fold domains"/>
    <property type="match status" value="1"/>
</dbReference>
<dbReference type="GO" id="GO:0016616">
    <property type="term" value="F:oxidoreductase activity, acting on the CH-OH group of donors, NAD or NADP as acceptor"/>
    <property type="evidence" value="ECO:0007669"/>
    <property type="project" value="TreeGrafter"/>
</dbReference>
<dbReference type="InterPro" id="IPR002347">
    <property type="entry name" value="SDR_fam"/>
</dbReference>
<dbReference type="PRINTS" id="PR00080">
    <property type="entry name" value="SDRFAMILY"/>
</dbReference>
<evidence type="ECO:0000313" key="4">
    <source>
        <dbReference type="EMBL" id="PJO41041.1"/>
    </source>
</evidence>
<dbReference type="InterPro" id="IPR020904">
    <property type="entry name" value="Sc_DH/Rdtase_CS"/>
</dbReference>
<dbReference type="PANTHER" id="PTHR44229:SF4">
    <property type="entry name" value="15-HYDROXYPROSTAGLANDIN DEHYDROGENASE [NAD(+)]"/>
    <property type="match status" value="1"/>
</dbReference>
<accession>A0A2M9PYZ1</accession>
<evidence type="ECO:0000256" key="1">
    <source>
        <dbReference type="ARBA" id="ARBA00006484"/>
    </source>
</evidence>